<evidence type="ECO:0000256" key="1">
    <source>
        <dbReference type="ARBA" id="ARBA00022744"/>
    </source>
</evidence>
<keyword evidence="3 5" id="KW-0175">Coiled coil</keyword>
<sequence length="328" mass="36937">GGSGSVFGGGFGTAGAGDGGLLSGSEKETMQNLNDRLAAYLDKVRSLEDSNTELERKIREWYEKNGPGTGVPGSGNDYSKYSPIIEELRNKIINATIDNARIILQVDNARLAADDFRLKYENEVALHQSVEADINGLRRVLDELTLTRADLEMQIESLNEELAYLKKNHEEELQSLQSSTFGQVSVEMDAAPGTDLTKVLNDMRGQYEVIAEQNRKEAEAWFNEKVTPRDSKSSRKIEITDLKRTLQSLEIELQSQLAMKKSLEDTLAETEGGYCAQLSQMQLQIGNLESQLFQVRADMERQNAEYQQLLDIKTRLEMEIETYRRLLD</sequence>
<feature type="coiled-coil region" evidence="5">
    <location>
        <begin position="239"/>
        <end position="326"/>
    </location>
</feature>
<feature type="coiled-coil region" evidence="5">
    <location>
        <begin position="134"/>
        <end position="179"/>
    </location>
</feature>
<dbReference type="FunFam" id="1.20.5.170:FF:000002">
    <property type="entry name" value="Type I keratin KA11"/>
    <property type="match status" value="1"/>
</dbReference>
<dbReference type="PROSITE" id="PS51842">
    <property type="entry name" value="IF_ROD_2"/>
    <property type="match status" value="1"/>
</dbReference>
<comment type="similarity">
    <text evidence="4">Belongs to the intermediate filament family.</text>
</comment>
<protein>
    <recommendedName>
        <fullName evidence="7">IF rod domain-containing protein</fullName>
    </recommendedName>
</protein>
<dbReference type="PANTHER" id="PTHR23239">
    <property type="entry name" value="INTERMEDIATE FILAMENT"/>
    <property type="match status" value="1"/>
</dbReference>
<dbReference type="SUPFAM" id="SSF64593">
    <property type="entry name" value="Intermediate filament protein, coiled coil region"/>
    <property type="match status" value="2"/>
</dbReference>
<dbReference type="Proteomes" id="UP000054064">
    <property type="component" value="Unassembled WGS sequence"/>
</dbReference>
<dbReference type="PANTHER" id="PTHR23239:SF369">
    <property type="entry name" value="KERATIN, TYPE I CYTOSKELETAL 12"/>
    <property type="match status" value="1"/>
</dbReference>
<proteinExistence type="inferred from homology"/>
<dbReference type="SMART" id="SM01391">
    <property type="entry name" value="Filament"/>
    <property type="match status" value="1"/>
</dbReference>
<accession>A0A091H570</accession>
<keyword evidence="2 4" id="KW-0403">Intermediate filament</keyword>
<dbReference type="Pfam" id="PF00038">
    <property type="entry name" value="Filament"/>
    <property type="match status" value="1"/>
</dbReference>
<feature type="coiled-coil region" evidence="5">
    <location>
        <begin position="30"/>
        <end position="64"/>
    </location>
</feature>
<evidence type="ECO:0000256" key="2">
    <source>
        <dbReference type="ARBA" id="ARBA00022754"/>
    </source>
</evidence>
<keyword evidence="1" id="KW-0416">Keratin</keyword>
<dbReference type="Gene3D" id="1.20.5.170">
    <property type="match status" value="1"/>
</dbReference>
<reference evidence="8 9" key="1">
    <citation type="submission" date="2014-04" db="EMBL/GenBank/DDBJ databases">
        <title>Genome evolution of avian class.</title>
        <authorList>
            <person name="Zhang G."/>
            <person name="Li C."/>
        </authorList>
    </citation>
    <scope>NUCLEOTIDE SEQUENCE [LARGE SCALE GENOMIC DNA]</scope>
    <source>
        <strain evidence="8">BGI_N320</strain>
    </source>
</reference>
<evidence type="ECO:0000256" key="3">
    <source>
        <dbReference type="ARBA" id="ARBA00023054"/>
    </source>
</evidence>
<dbReference type="GO" id="GO:0005882">
    <property type="term" value="C:intermediate filament"/>
    <property type="evidence" value="ECO:0007669"/>
    <property type="project" value="UniProtKB-KW"/>
</dbReference>
<feature type="compositionally biased region" description="Gly residues" evidence="6">
    <location>
        <begin position="1"/>
        <end position="22"/>
    </location>
</feature>
<evidence type="ECO:0000313" key="9">
    <source>
        <dbReference type="Proteomes" id="UP000054064"/>
    </source>
</evidence>
<dbReference type="GO" id="GO:0045109">
    <property type="term" value="P:intermediate filament organization"/>
    <property type="evidence" value="ECO:0007669"/>
    <property type="project" value="TreeGrafter"/>
</dbReference>
<evidence type="ECO:0000256" key="4">
    <source>
        <dbReference type="RuleBase" id="RU000685"/>
    </source>
</evidence>
<keyword evidence="9" id="KW-1185">Reference proteome</keyword>
<feature type="non-terminal residue" evidence="8">
    <location>
        <position position="1"/>
    </location>
</feature>
<dbReference type="Gene3D" id="1.20.5.1160">
    <property type="entry name" value="Vasodilator-stimulated phosphoprotein"/>
    <property type="match status" value="1"/>
</dbReference>
<dbReference type="PRINTS" id="PR01248">
    <property type="entry name" value="TYPE1KERATIN"/>
</dbReference>
<evidence type="ECO:0000256" key="5">
    <source>
        <dbReference type="SAM" id="Coils"/>
    </source>
</evidence>
<dbReference type="GO" id="GO:0005198">
    <property type="term" value="F:structural molecule activity"/>
    <property type="evidence" value="ECO:0007669"/>
    <property type="project" value="InterPro"/>
</dbReference>
<feature type="domain" description="IF rod" evidence="7">
    <location>
        <begin position="26"/>
        <end position="328"/>
    </location>
</feature>
<feature type="non-terminal residue" evidence="8">
    <location>
        <position position="328"/>
    </location>
</feature>
<evidence type="ECO:0000259" key="7">
    <source>
        <dbReference type="PROSITE" id="PS51842"/>
    </source>
</evidence>
<dbReference type="EMBL" id="KL524096">
    <property type="protein sequence ID" value="KFO90564.1"/>
    <property type="molecule type" value="Genomic_DNA"/>
</dbReference>
<dbReference type="FunFam" id="1.20.5.1160:FF:000002">
    <property type="entry name" value="Type I keratin 10"/>
    <property type="match status" value="1"/>
</dbReference>
<dbReference type="AlphaFoldDB" id="A0A091H570"/>
<dbReference type="PROSITE" id="PS00226">
    <property type="entry name" value="IF_ROD_1"/>
    <property type="match status" value="1"/>
</dbReference>
<dbReference type="InterPro" id="IPR002957">
    <property type="entry name" value="Keratin_I"/>
</dbReference>
<evidence type="ECO:0000313" key="8">
    <source>
        <dbReference type="EMBL" id="KFO90564.1"/>
    </source>
</evidence>
<organism evidence="8 9">
    <name type="scientific">Buceros rhinoceros silvestris</name>
    <dbReference type="NCBI Taxonomy" id="175836"/>
    <lineage>
        <taxon>Eukaryota</taxon>
        <taxon>Metazoa</taxon>
        <taxon>Chordata</taxon>
        <taxon>Craniata</taxon>
        <taxon>Vertebrata</taxon>
        <taxon>Euteleostomi</taxon>
        <taxon>Archelosauria</taxon>
        <taxon>Archosauria</taxon>
        <taxon>Dinosauria</taxon>
        <taxon>Saurischia</taxon>
        <taxon>Theropoda</taxon>
        <taxon>Coelurosauria</taxon>
        <taxon>Aves</taxon>
        <taxon>Neognathae</taxon>
        <taxon>Neoaves</taxon>
        <taxon>Telluraves</taxon>
        <taxon>Coraciimorphae</taxon>
        <taxon>Bucerotiformes</taxon>
        <taxon>Bucerotidae</taxon>
        <taxon>Buceros</taxon>
    </lineage>
</organism>
<evidence type="ECO:0000256" key="6">
    <source>
        <dbReference type="SAM" id="MobiDB-lite"/>
    </source>
</evidence>
<dbReference type="InterPro" id="IPR018039">
    <property type="entry name" value="IF_conserved"/>
</dbReference>
<dbReference type="GO" id="GO:0030855">
    <property type="term" value="P:epithelial cell differentiation"/>
    <property type="evidence" value="ECO:0007669"/>
    <property type="project" value="TreeGrafter"/>
</dbReference>
<name>A0A091H570_BUCRH</name>
<gene>
    <name evidence="8" type="ORF">N320_11906</name>
</gene>
<dbReference type="InterPro" id="IPR039008">
    <property type="entry name" value="IF_rod_dom"/>
</dbReference>
<dbReference type="Gene3D" id="1.20.5.500">
    <property type="entry name" value="Single helix bin"/>
    <property type="match status" value="1"/>
</dbReference>
<feature type="region of interest" description="Disordered" evidence="6">
    <location>
        <begin position="1"/>
        <end position="28"/>
    </location>
</feature>